<dbReference type="AlphaFoldDB" id="A0A2P2PX20"/>
<organism evidence="1">
    <name type="scientific">Rhizophora mucronata</name>
    <name type="common">Asiatic mangrove</name>
    <dbReference type="NCBI Taxonomy" id="61149"/>
    <lineage>
        <taxon>Eukaryota</taxon>
        <taxon>Viridiplantae</taxon>
        <taxon>Streptophyta</taxon>
        <taxon>Embryophyta</taxon>
        <taxon>Tracheophyta</taxon>
        <taxon>Spermatophyta</taxon>
        <taxon>Magnoliopsida</taxon>
        <taxon>eudicotyledons</taxon>
        <taxon>Gunneridae</taxon>
        <taxon>Pentapetalae</taxon>
        <taxon>rosids</taxon>
        <taxon>fabids</taxon>
        <taxon>Malpighiales</taxon>
        <taxon>Rhizophoraceae</taxon>
        <taxon>Rhizophora</taxon>
    </lineage>
</organism>
<evidence type="ECO:0000313" key="1">
    <source>
        <dbReference type="EMBL" id="MBX59302.1"/>
    </source>
</evidence>
<proteinExistence type="predicted"/>
<accession>A0A2P2PX20</accession>
<reference evidence="1" key="1">
    <citation type="submission" date="2018-02" db="EMBL/GenBank/DDBJ databases">
        <title>Rhizophora mucronata_Transcriptome.</title>
        <authorList>
            <person name="Meera S.P."/>
            <person name="Sreeshan A."/>
            <person name="Augustine A."/>
        </authorList>
    </citation>
    <scope>NUCLEOTIDE SEQUENCE</scope>
    <source>
        <tissue evidence="1">Leaf</tissue>
    </source>
</reference>
<protein>
    <submittedName>
        <fullName evidence="1">Uncharacterized protein</fullName>
    </submittedName>
</protein>
<sequence length="39" mass="4461">MLYHLLNIGATNNQDISQCLFLDQNSMKCCNLFLVGRTK</sequence>
<dbReference type="EMBL" id="GGEC01078818">
    <property type="protein sequence ID" value="MBX59302.1"/>
    <property type="molecule type" value="Transcribed_RNA"/>
</dbReference>
<name>A0A2P2PX20_RHIMU</name>